<dbReference type="Proteomes" id="UP001595693">
    <property type="component" value="Unassembled WGS sequence"/>
</dbReference>
<sequence>MGSSTLQLSLGLDAPPILLVRQVGTDGISAPVWKGNWQVRSFHGFHQGREGGVGQWTFYVSSFSAPARDGGGHCNVLKFGGGLERVPIDAKDRITILGRKYGRSRWTH</sequence>
<name>A0ABV8DK99_9BURK</name>
<evidence type="ECO:0000313" key="2">
    <source>
        <dbReference type="Proteomes" id="UP001595693"/>
    </source>
</evidence>
<keyword evidence="2" id="KW-1185">Reference proteome</keyword>
<gene>
    <name evidence="1" type="ORF">ACFOW3_28385</name>
</gene>
<evidence type="ECO:0000313" key="1">
    <source>
        <dbReference type="EMBL" id="MFC3938544.1"/>
    </source>
</evidence>
<reference evidence="2" key="1">
    <citation type="journal article" date="2019" name="Int. J. Syst. Evol. Microbiol.">
        <title>The Global Catalogue of Microorganisms (GCM) 10K type strain sequencing project: providing services to taxonomists for standard genome sequencing and annotation.</title>
        <authorList>
            <consortium name="The Broad Institute Genomics Platform"/>
            <consortium name="The Broad Institute Genome Sequencing Center for Infectious Disease"/>
            <person name="Wu L."/>
            <person name="Ma J."/>
        </authorList>
    </citation>
    <scope>NUCLEOTIDE SEQUENCE [LARGE SCALE GENOMIC DNA]</scope>
    <source>
        <strain evidence="2">CCUG 2113</strain>
    </source>
</reference>
<comment type="caution">
    <text evidence="1">The sequence shown here is derived from an EMBL/GenBank/DDBJ whole genome shotgun (WGS) entry which is preliminary data.</text>
</comment>
<proteinExistence type="predicted"/>
<dbReference type="RefSeq" id="WP_156358794.1">
    <property type="nucleotide sequence ID" value="NZ_JAMXAX010000022.1"/>
</dbReference>
<dbReference type="EMBL" id="JBHSAJ010000182">
    <property type="protein sequence ID" value="MFC3938544.1"/>
    <property type="molecule type" value="Genomic_DNA"/>
</dbReference>
<protein>
    <submittedName>
        <fullName evidence="1">Uncharacterized protein</fullName>
    </submittedName>
</protein>
<accession>A0ABV8DK99</accession>
<organism evidence="1 2">
    <name type="scientific">Acidovorax facilis</name>
    <dbReference type="NCBI Taxonomy" id="12917"/>
    <lineage>
        <taxon>Bacteria</taxon>
        <taxon>Pseudomonadati</taxon>
        <taxon>Pseudomonadota</taxon>
        <taxon>Betaproteobacteria</taxon>
        <taxon>Burkholderiales</taxon>
        <taxon>Comamonadaceae</taxon>
        <taxon>Acidovorax</taxon>
    </lineage>
</organism>